<dbReference type="PANTHER" id="PTHR35011:SF2">
    <property type="entry name" value="2,3-DIKETO-L-GULONATE TRAP TRANSPORTER SMALL PERMEASE PROTEIN YIAM"/>
    <property type="match status" value="1"/>
</dbReference>
<dbReference type="Pfam" id="PF04290">
    <property type="entry name" value="DctQ"/>
    <property type="match status" value="1"/>
</dbReference>
<comment type="caution">
    <text evidence="11">The sequence shown here is derived from an EMBL/GenBank/DDBJ whole genome shotgun (WGS) entry which is preliminary data.</text>
</comment>
<feature type="domain" description="Tripartite ATP-independent periplasmic transporters DctQ component" evidence="10">
    <location>
        <begin position="33"/>
        <end position="161"/>
    </location>
</feature>
<comment type="subcellular location">
    <subcellularLocation>
        <location evidence="1 9">Cell inner membrane</location>
        <topology evidence="1 9">Multi-pass membrane protein</topology>
    </subcellularLocation>
</comment>
<feature type="transmembrane region" description="Helical" evidence="9">
    <location>
        <begin position="137"/>
        <end position="157"/>
    </location>
</feature>
<dbReference type="Proteomes" id="UP001430804">
    <property type="component" value="Unassembled WGS sequence"/>
</dbReference>
<accession>A0ABS6WJZ1</accession>
<organism evidence="11 12">
    <name type="scientific">Pseudohoeflea coraliihabitans</name>
    <dbReference type="NCBI Taxonomy" id="2860393"/>
    <lineage>
        <taxon>Bacteria</taxon>
        <taxon>Pseudomonadati</taxon>
        <taxon>Pseudomonadota</taxon>
        <taxon>Alphaproteobacteria</taxon>
        <taxon>Hyphomicrobiales</taxon>
        <taxon>Rhizobiaceae</taxon>
        <taxon>Pseudohoeflea</taxon>
    </lineage>
</organism>
<proteinExistence type="inferred from homology"/>
<dbReference type="RefSeq" id="WP_219158320.1">
    <property type="nucleotide sequence ID" value="NZ_JAHWQX010000001.1"/>
</dbReference>
<evidence type="ECO:0000256" key="7">
    <source>
        <dbReference type="ARBA" id="ARBA00023136"/>
    </source>
</evidence>
<keyword evidence="12" id="KW-1185">Reference proteome</keyword>
<feature type="transmembrane region" description="Helical" evidence="9">
    <location>
        <begin position="95"/>
        <end position="117"/>
    </location>
</feature>
<keyword evidence="3" id="KW-1003">Cell membrane</keyword>
<name>A0ABS6WJZ1_9HYPH</name>
<evidence type="ECO:0000256" key="6">
    <source>
        <dbReference type="ARBA" id="ARBA00022989"/>
    </source>
</evidence>
<evidence type="ECO:0000313" key="11">
    <source>
        <dbReference type="EMBL" id="MBW3096264.1"/>
    </source>
</evidence>
<feature type="transmembrane region" description="Helical" evidence="9">
    <location>
        <begin position="23"/>
        <end position="44"/>
    </location>
</feature>
<dbReference type="EMBL" id="JAHWQX010000001">
    <property type="protein sequence ID" value="MBW3096264.1"/>
    <property type="molecule type" value="Genomic_DNA"/>
</dbReference>
<comment type="similarity">
    <text evidence="8 9">Belongs to the TRAP transporter small permease family.</text>
</comment>
<protein>
    <recommendedName>
        <fullName evidence="9">TRAP transporter small permease protein</fullName>
    </recommendedName>
</protein>
<evidence type="ECO:0000256" key="1">
    <source>
        <dbReference type="ARBA" id="ARBA00004429"/>
    </source>
</evidence>
<evidence type="ECO:0000259" key="10">
    <source>
        <dbReference type="Pfam" id="PF04290"/>
    </source>
</evidence>
<comment type="function">
    <text evidence="9">Part of the tripartite ATP-independent periplasmic (TRAP) transport system.</text>
</comment>
<keyword evidence="5 9" id="KW-0812">Transmembrane</keyword>
<dbReference type="InterPro" id="IPR007387">
    <property type="entry name" value="TRAP_DctQ"/>
</dbReference>
<feature type="transmembrane region" description="Helical" evidence="9">
    <location>
        <begin position="56"/>
        <end position="74"/>
    </location>
</feature>
<keyword evidence="4 9" id="KW-0997">Cell inner membrane</keyword>
<keyword evidence="7 9" id="KW-0472">Membrane</keyword>
<evidence type="ECO:0000313" key="12">
    <source>
        <dbReference type="Proteomes" id="UP001430804"/>
    </source>
</evidence>
<sequence length="181" mass="20726">MSEVTPGGVLHKFWVFKLWLQKFVLVATCAGFTVLVMMEIVFRYFLFLPLHGIEELATYLAVWTYFIGGAYGAYERSHISASLLDVFVKNKRVFGVLDLVVKAITLVVSVWMSVWVLQYLLWSIERRPHSLELQMPLYFVHASMVVGLSLMAFYFFLDFAVAVSRLAGSTRLAELREANIK</sequence>
<evidence type="ECO:0000256" key="4">
    <source>
        <dbReference type="ARBA" id="ARBA00022519"/>
    </source>
</evidence>
<comment type="subunit">
    <text evidence="9">The complex comprises the extracytoplasmic solute receptor protein and the two transmembrane proteins.</text>
</comment>
<evidence type="ECO:0000256" key="2">
    <source>
        <dbReference type="ARBA" id="ARBA00022448"/>
    </source>
</evidence>
<keyword evidence="2 9" id="KW-0813">Transport</keyword>
<evidence type="ECO:0000256" key="8">
    <source>
        <dbReference type="ARBA" id="ARBA00038436"/>
    </source>
</evidence>
<evidence type="ECO:0000256" key="5">
    <source>
        <dbReference type="ARBA" id="ARBA00022692"/>
    </source>
</evidence>
<keyword evidence="6 9" id="KW-1133">Transmembrane helix</keyword>
<dbReference type="InterPro" id="IPR055348">
    <property type="entry name" value="DctQ"/>
</dbReference>
<evidence type="ECO:0000256" key="3">
    <source>
        <dbReference type="ARBA" id="ARBA00022475"/>
    </source>
</evidence>
<evidence type="ECO:0000256" key="9">
    <source>
        <dbReference type="RuleBase" id="RU369079"/>
    </source>
</evidence>
<reference evidence="11" key="1">
    <citation type="submission" date="2021-07" db="EMBL/GenBank/DDBJ databases">
        <title>Pseudohoeflea marina sp. nov. a polyhydroxyalcanoate-producing bacterium.</title>
        <authorList>
            <person name="Zheng W."/>
            <person name="Yu S."/>
            <person name="Huang Y."/>
        </authorList>
    </citation>
    <scope>NUCLEOTIDE SEQUENCE</scope>
    <source>
        <strain evidence="11">DP4N28-3</strain>
    </source>
</reference>
<dbReference type="PANTHER" id="PTHR35011">
    <property type="entry name" value="2,3-DIKETO-L-GULONATE TRAP TRANSPORTER SMALL PERMEASE PROTEIN YIAM"/>
    <property type="match status" value="1"/>
</dbReference>
<gene>
    <name evidence="11" type="ORF">KY465_03100</name>
</gene>